<dbReference type="InterPro" id="IPR003661">
    <property type="entry name" value="HisK_dim/P_dom"/>
</dbReference>
<dbReference type="SMART" id="SM00086">
    <property type="entry name" value="PAC"/>
    <property type="match status" value="1"/>
</dbReference>
<dbReference type="NCBIfam" id="TIGR00229">
    <property type="entry name" value="sensory_box"/>
    <property type="match status" value="1"/>
</dbReference>
<dbReference type="PROSITE" id="PS50109">
    <property type="entry name" value="HIS_KIN"/>
    <property type="match status" value="1"/>
</dbReference>
<dbReference type="InterPro" id="IPR001789">
    <property type="entry name" value="Sig_transdc_resp-reg_receiver"/>
</dbReference>
<dbReference type="Pfam" id="PF00072">
    <property type="entry name" value="Response_reg"/>
    <property type="match status" value="1"/>
</dbReference>
<dbReference type="Proteomes" id="UP000646426">
    <property type="component" value="Unassembled WGS sequence"/>
</dbReference>
<dbReference type="SMART" id="SM00388">
    <property type="entry name" value="HisKA"/>
    <property type="match status" value="1"/>
</dbReference>
<evidence type="ECO:0000256" key="6">
    <source>
        <dbReference type="ARBA" id="ARBA00023012"/>
    </source>
</evidence>
<keyword evidence="7" id="KW-0472">Membrane</keyword>
<sequence length="781" mass="85416">MIATDCVIIGANPAYLRATGASADDIVGKHIFEAFPPNPADPASTNITAVRDSIQACIATGKAHTSPLLRYAVPREGSNGVAFDHKYWSVVHTPVMDAEGNVAFVAQNPIDVTELYRADQAAGQGALADAAHLSFSEAKVSRPQLHEAMARIVDAERERFQALFDQAPSFIAVLKGPDHVFERANQAYAQLVGHRDLIGKPVRKAMPELEGQGFFELLDRVYRTGEPYVGRGVHVRLERDPESGLEDRFFDFVYQPTRDHEGHVSGIFAEGTDVTDTVNALEALRESEQRLLQLANNIPVLAWMANPDGDVYWYNDRWYEFTGTTEAEMRGWGWQPVIHPDDLEPTVTAWTAALACGTPYEVTVRIRANDGQYRAFYVLASPLRDSAGDIVRWFGTNTDITEAQQAHEQLRAADRRKDEFLAMLAHELRNPLAPIRAAADVLSMGSTDLGTVRKASAVISRQVRHMTSLVDDLLDVSRVTRGLVVLEKTEVNIKRVVADAVEQVRPLVEARRHHLNVHLAPQNAHVRGDHKRLVQVLANLLGNAAKFTPEGGHVAVLMEVEDEQVSLTVVDDGIGMPDDVTEHAFELFAQAERTADRTQGGLGIGLALVKSLVELHGGSVRACSEGLGRGSRFTVCLPRLERLSSAERNGGADHERADGRPLRILIVDDNEDAAGMLALLVEAWGHTAITEYSSRQALARATVERPDVCLLDIGLPDMDGNELARALRRNAATAKATLVAVTGYGQETDRKNTSEAGFDHHLVKPVDPVALGAVLRSVESS</sequence>
<proteinExistence type="predicted"/>
<dbReference type="PROSITE" id="PS50110">
    <property type="entry name" value="RESPONSE_REGULATORY"/>
    <property type="match status" value="1"/>
</dbReference>
<feature type="modified residue" description="4-aspartylphosphate" evidence="8">
    <location>
        <position position="712"/>
    </location>
</feature>
<dbReference type="InterPro" id="IPR001610">
    <property type="entry name" value="PAC"/>
</dbReference>
<keyword evidence="6" id="KW-0902">Two-component regulatory system</keyword>
<evidence type="ECO:0000256" key="7">
    <source>
        <dbReference type="ARBA" id="ARBA00023136"/>
    </source>
</evidence>
<dbReference type="GO" id="GO:0009927">
    <property type="term" value="F:histidine phosphotransfer kinase activity"/>
    <property type="evidence" value="ECO:0007669"/>
    <property type="project" value="TreeGrafter"/>
</dbReference>
<evidence type="ECO:0000259" key="9">
    <source>
        <dbReference type="PROSITE" id="PS50109"/>
    </source>
</evidence>
<dbReference type="Gene3D" id="3.30.450.20">
    <property type="entry name" value="PAS domain"/>
    <property type="match status" value="3"/>
</dbReference>
<evidence type="ECO:0000256" key="2">
    <source>
        <dbReference type="ARBA" id="ARBA00012438"/>
    </source>
</evidence>
<accession>A0A918T1L7</accession>
<organism evidence="13 14">
    <name type="scientific">Cognatilysobacter bugurensis</name>
    <dbReference type="NCBI Taxonomy" id="543356"/>
    <lineage>
        <taxon>Bacteria</taxon>
        <taxon>Pseudomonadati</taxon>
        <taxon>Pseudomonadota</taxon>
        <taxon>Gammaproteobacteria</taxon>
        <taxon>Lysobacterales</taxon>
        <taxon>Lysobacteraceae</taxon>
        <taxon>Cognatilysobacter</taxon>
    </lineage>
</organism>
<dbReference type="PANTHER" id="PTHR43047">
    <property type="entry name" value="TWO-COMPONENT HISTIDINE PROTEIN KINASE"/>
    <property type="match status" value="1"/>
</dbReference>
<reference evidence="13" key="2">
    <citation type="submission" date="2020-09" db="EMBL/GenBank/DDBJ databases">
        <authorList>
            <person name="Sun Q."/>
            <person name="Kim S."/>
        </authorList>
    </citation>
    <scope>NUCLEOTIDE SEQUENCE</scope>
    <source>
        <strain evidence="13">KCTC 23077</strain>
    </source>
</reference>
<gene>
    <name evidence="13" type="ORF">GCM10007067_22830</name>
</gene>
<dbReference type="SUPFAM" id="SSF55785">
    <property type="entry name" value="PYP-like sensor domain (PAS domain)"/>
    <property type="match status" value="3"/>
</dbReference>
<feature type="domain" description="Histidine kinase" evidence="9">
    <location>
        <begin position="423"/>
        <end position="641"/>
    </location>
</feature>
<dbReference type="InterPro" id="IPR011006">
    <property type="entry name" value="CheY-like_superfamily"/>
</dbReference>
<dbReference type="InterPro" id="IPR013655">
    <property type="entry name" value="PAS_fold_3"/>
</dbReference>
<keyword evidence="5" id="KW-0418">Kinase</keyword>
<evidence type="ECO:0000259" key="11">
    <source>
        <dbReference type="PROSITE" id="PS50112"/>
    </source>
</evidence>
<dbReference type="CDD" id="cd17580">
    <property type="entry name" value="REC_2_DhkD-like"/>
    <property type="match status" value="1"/>
</dbReference>
<dbReference type="InterPro" id="IPR036890">
    <property type="entry name" value="HATPase_C_sf"/>
</dbReference>
<dbReference type="PROSITE" id="PS50112">
    <property type="entry name" value="PAS"/>
    <property type="match status" value="1"/>
</dbReference>
<dbReference type="CDD" id="cd00082">
    <property type="entry name" value="HisKA"/>
    <property type="match status" value="1"/>
</dbReference>
<comment type="caution">
    <text evidence="13">The sequence shown here is derived from an EMBL/GenBank/DDBJ whole genome shotgun (WGS) entry which is preliminary data.</text>
</comment>
<evidence type="ECO:0000256" key="8">
    <source>
        <dbReference type="PROSITE-ProRule" id="PRU00169"/>
    </source>
</evidence>
<feature type="domain" description="Response regulatory" evidence="10">
    <location>
        <begin position="663"/>
        <end position="779"/>
    </location>
</feature>
<dbReference type="PRINTS" id="PR00344">
    <property type="entry name" value="BCTRLSENSOR"/>
</dbReference>
<dbReference type="Pfam" id="PF02518">
    <property type="entry name" value="HATPase_c"/>
    <property type="match status" value="1"/>
</dbReference>
<dbReference type="SMART" id="SM00448">
    <property type="entry name" value="REC"/>
    <property type="match status" value="1"/>
</dbReference>
<dbReference type="EC" id="2.7.13.3" evidence="2"/>
<dbReference type="InterPro" id="IPR005467">
    <property type="entry name" value="His_kinase_dom"/>
</dbReference>
<dbReference type="SUPFAM" id="SSF47384">
    <property type="entry name" value="Homodimeric domain of signal transducing histidine kinase"/>
    <property type="match status" value="1"/>
</dbReference>
<dbReference type="EMBL" id="BMYD01000003">
    <property type="protein sequence ID" value="GHA84071.1"/>
    <property type="molecule type" value="Genomic_DNA"/>
</dbReference>
<dbReference type="InterPro" id="IPR035965">
    <property type="entry name" value="PAS-like_dom_sf"/>
</dbReference>
<dbReference type="FunFam" id="3.30.450.20:FF:000099">
    <property type="entry name" value="Sensory box sensor histidine kinase"/>
    <property type="match status" value="1"/>
</dbReference>
<feature type="domain" description="PAC" evidence="12">
    <location>
        <begin position="360"/>
        <end position="412"/>
    </location>
</feature>
<dbReference type="Pfam" id="PF08448">
    <property type="entry name" value="PAS_4"/>
    <property type="match status" value="2"/>
</dbReference>
<dbReference type="Gene3D" id="1.10.287.130">
    <property type="match status" value="1"/>
</dbReference>
<dbReference type="Pfam" id="PF00512">
    <property type="entry name" value="HisKA"/>
    <property type="match status" value="1"/>
</dbReference>
<keyword evidence="3 8" id="KW-0597">Phosphoprotein</keyword>
<evidence type="ECO:0000256" key="5">
    <source>
        <dbReference type="ARBA" id="ARBA00022777"/>
    </source>
</evidence>
<evidence type="ECO:0000259" key="12">
    <source>
        <dbReference type="PROSITE" id="PS50113"/>
    </source>
</evidence>
<evidence type="ECO:0000313" key="13">
    <source>
        <dbReference type="EMBL" id="GHA84071.1"/>
    </source>
</evidence>
<evidence type="ECO:0000256" key="3">
    <source>
        <dbReference type="ARBA" id="ARBA00022553"/>
    </source>
</evidence>
<dbReference type="SMART" id="SM00091">
    <property type="entry name" value="PAS"/>
    <property type="match status" value="2"/>
</dbReference>
<dbReference type="Gene3D" id="3.30.565.10">
    <property type="entry name" value="Histidine kinase-like ATPase, C-terminal domain"/>
    <property type="match status" value="1"/>
</dbReference>
<dbReference type="InterPro" id="IPR013656">
    <property type="entry name" value="PAS_4"/>
</dbReference>
<dbReference type="GO" id="GO:0005886">
    <property type="term" value="C:plasma membrane"/>
    <property type="evidence" value="ECO:0007669"/>
    <property type="project" value="TreeGrafter"/>
</dbReference>
<keyword evidence="14" id="KW-1185">Reference proteome</keyword>
<feature type="domain" description="PAC" evidence="12">
    <location>
        <begin position="231"/>
        <end position="286"/>
    </location>
</feature>
<comment type="catalytic activity">
    <reaction evidence="1">
        <text>ATP + protein L-histidine = ADP + protein N-phospho-L-histidine.</text>
        <dbReference type="EC" id="2.7.13.3"/>
    </reaction>
</comment>
<dbReference type="Gene3D" id="3.40.50.2300">
    <property type="match status" value="1"/>
</dbReference>
<evidence type="ECO:0000256" key="1">
    <source>
        <dbReference type="ARBA" id="ARBA00000085"/>
    </source>
</evidence>
<dbReference type="InterPro" id="IPR000014">
    <property type="entry name" value="PAS"/>
</dbReference>
<protein>
    <recommendedName>
        <fullName evidence="2">histidine kinase</fullName>
        <ecNumber evidence="2">2.7.13.3</ecNumber>
    </recommendedName>
</protein>
<reference evidence="13" key="1">
    <citation type="journal article" date="2014" name="Int. J. Syst. Evol. Microbiol.">
        <title>Complete genome sequence of Corynebacterium casei LMG S-19264T (=DSM 44701T), isolated from a smear-ripened cheese.</title>
        <authorList>
            <consortium name="US DOE Joint Genome Institute (JGI-PGF)"/>
            <person name="Walter F."/>
            <person name="Albersmeier A."/>
            <person name="Kalinowski J."/>
            <person name="Ruckert C."/>
        </authorList>
    </citation>
    <scope>NUCLEOTIDE SEQUENCE</scope>
    <source>
        <strain evidence="13">KCTC 23077</strain>
    </source>
</reference>
<dbReference type="CDD" id="cd00130">
    <property type="entry name" value="PAS"/>
    <property type="match status" value="1"/>
</dbReference>
<dbReference type="InterPro" id="IPR000700">
    <property type="entry name" value="PAS-assoc_C"/>
</dbReference>
<name>A0A918T1L7_9GAMM</name>
<dbReference type="InterPro" id="IPR003594">
    <property type="entry name" value="HATPase_dom"/>
</dbReference>
<dbReference type="SUPFAM" id="SSF55874">
    <property type="entry name" value="ATPase domain of HSP90 chaperone/DNA topoisomerase II/histidine kinase"/>
    <property type="match status" value="1"/>
</dbReference>
<dbReference type="FunFam" id="1.10.287.130:FF:000001">
    <property type="entry name" value="Two-component sensor histidine kinase"/>
    <property type="match status" value="1"/>
</dbReference>
<dbReference type="AlphaFoldDB" id="A0A918T1L7"/>
<feature type="domain" description="PAS" evidence="11">
    <location>
        <begin position="287"/>
        <end position="344"/>
    </location>
</feature>
<dbReference type="InterPro" id="IPR036097">
    <property type="entry name" value="HisK_dim/P_sf"/>
</dbReference>
<dbReference type="SUPFAM" id="SSF52172">
    <property type="entry name" value="CheY-like"/>
    <property type="match status" value="1"/>
</dbReference>
<evidence type="ECO:0000259" key="10">
    <source>
        <dbReference type="PROSITE" id="PS50110"/>
    </source>
</evidence>
<dbReference type="InterPro" id="IPR004358">
    <property type="entry name" value="Sig_transdc_His_kin-like_C"/>
</dbReference>
<dbReference type="SMART" id="SM00387">
    <property type="entry name" value="HATPase_c"/>
    <property type="match status" value="1"/>
</dbReference>
<dbReference type="PROSITE" id="PS50113">
    <property type="entry name" value="PAC"/>
    <property type="match status" value="2"/>
</dbReference>
<keyword evidence="4" id="KW-0808">Transferase</keyword>
<evidence type="ECO:0000313" key="14">
    <source>
        <dbReference type="Proteomes" id="UP000646426"/>
    </source>
</evidence>
<evidence type="ECO:0000256" key="4">
    <source>
        <dbReference type="ARBA" id="ARBA00022679"/>
    </source>
</evidence>
<dbReference type="GO" id="GO:0000155">
    <property type="term" value="F:phosphorelay sensor kinase activity"/>
    <property type="evidence" value="ECO:0007669"/>
    <property type="project" value="InterPro"/>
</dbReference>
<dbReference type="PANTHER" id="PTHR43047:SF72">
    <property type="entry name" value="OSMOSENSING HISTIDINE PROTEIN KINASE SLN1"/>
    <property type="match status" value="1"/>
</dbReference>
<dbReference type="FunFam" id="3.30.565.10:FF:000006">
    <property type="entry name" value="Sensor histidine kinase WalK"/>
    <property type="match status" value="1"/>
</dbReference>
<dbReference type="Pfam" id="PF08447">
    <property type="entry name" value="PAS_3"/>
    <property type="match status" value="1"/>
</dbReference>